<keyword evidence="3 8" id="KW-0813">Transport</keyword>
<feature type="transmembrane region" description="Helical" evidence="8">
    <location>
        <begin position="24"/>
        <end position="47"/>
    </location>
</feature>
<keyword evidence="11" id="KW-1185">Reference proteome</keyword>
<dbReference type="PROSITE" id="PS50928">
    <property type="entry name" value="ABC_TM1"/>
    <property type="match status" value="1"/>
</dbReference>
<accession>A0A0K6I4W4</accession>
<evidence type="ECO:0000256" key="8">
    <source>
        <dbReference type="RuleBase" id="RU363032"/>
    </source>
</evidence>
<protein>
    <submittedName>
        <fullName evidence="10">ABC-type spermidine/putrescine transport system, permease component I</fullName>
    </submittedName>
</protein>
<dbReference type="PANTHER" id="PTHR42929">
    <property type="entry name" value="INNER MEMBRANE ABC TRANSPORTER PERMEASE PROTEIN YDCU-RELATED-RELATED"/>
    <property type="match status" value="1"/>
</dbReference>
<dbReference type="SUPFAM" id="SSF161098">
    <property type="entry name" value="MetI-like"/>
    <property type="match status" value="1"/>
</dbReference>
<feature type="transmembrane region" description="Helical" evidence="8">
    <location>
        <begin position="224"/>
        <end position="247"/>
    </location>
</feature>
<dbReference type="Pfam" id="PF00528">
    <property type="entry name" value="BPD_transp_1"/>
    <property type="match status" value="1"/>
</dbReference>
<keyword evidence="4" id="KW-1003">Cell membrane</keyword>
<sequence length="299" mass="31827">MTAHSAADTLRTGQTAARGLFSRWAGMGAGLLLVAPALTAIGLLYAAPLLRSLVTAFQDGDGSFSTANIAKALEFYSGDIIFSILVALASLALIAAASIAIAGYLTLGESRWAVPLLRWLYRWPLFIPFIVAGQTARSFLARNGMLNTLLVDAGVLDAAAAQSLLDWRGLVLTFAWKQIPFVTLLLAGAMASLDRSTIEAARNLGAGRLRCLFDIVLPQVRPQLLVALVLSLVTIMSVLSVPAMLISGNPTMMTAMMAHRVTYYGDYAVANALGLFSYLLTAVAAWAYLRMTLKAKAGQ</sequence>
<keyword evidence="5 8" id="KW-0812">Transmembrane</keyword>
<comment type="subcellular location">
    <subcellularLocation>
        <location evidence="1 8">Cell membrane</location>
        <topology evidence="1 8">Multi-pass membrane protein</topology>
    </subcellularLocation>
</comment>
<dbReference type="GO" id="GO:0005886">
    <property type="term" value="C:plasma membrane"/>
    <property type="evidence" value="ECO:0007669"/>
    <property type="project" value="UniProtKB-SubCell"/>
</dbReference>
<dbReference type="CDD" id="cd06261">
    <property type="entry name" value="TM_PBP2"/>
    <property type="match status" value="1"/>
</dbReference>
<dbReference type="AlphaFoldDB" id="A0A0K6I4W4"/>
<evidence type="ECO:0000256" key="2">
    <source>
        <dbReference type="ARBA" id="ARBA00007069"/>
    </source>
</evidence>
<evidence type="ECO:0000256" key="6">
    <source>
        <dbReference type="ARBA" id="ARBA00022989"/>
    </source>
</evidence>
<evidence type="ECO:0000256" key="5">
    <source>
        <dbReference type="ARBA" id="ARBA00022692"/>
    </source>
</evidence>
<keyword evidence="6 8" id="KW-1133">Transmembrane helix</keyword>
<organism evidence="10 11">
    <name type="scientific">Pannonibacter indicus</name>
    <dbReference type="NCBI Taxonomy" id="466044"/>
    <lineage>
        <taxon>Bacteria</taxon>
        <taxon>Pseudomonadati</taxon>
        <taxon>Pseudomonadota</taxon>
        <taxon>Alphaproteobacteria</taxon>
        <taxon>Hyphomicrobiales</taxon>
        <taxon>Stappiaceae</taxon>
        <taxon>Pannonibacter</taxon>
    </lineage>
</organism>
<dbReference type="Gene3D" id="1.10.3720.10">
    <property type="entry name" value="MetI-like"/>
    <property type="match status" value="1"/>
</dbReference>
<evidence type="ECO:0000313" key="11">
    <source>
        <dbReference type="Proteomes" id="UP000183900"/>
    </source>
</evidence>
<dbReference type="Proteomes" id="UP000183900">
    <property type="component" value="Unassembled WGS sequence"/>
</dbReference>
<comment type="similarity">
    <text evidence="2">Belongs to the binding-protein-dependent transport system permease family. CysTW subfamily.</text>
</comment>
<evidence type="ECO:0000256" key="7">
    <source>
        <dbReference type="ARBA" id="ARBA00023136"/>
    </source>
</evidence>
<dbReference type="EMBL" id="CYHE01000009">
    <property type="protein sequence ID" value="CUA98165.1"/>
    <property type="molecule type" value="Genomic_DNA"/>
</dbReference>
<evidence type="ECO:0000259" key="9">
    <source>
        <dbReference type="PROSITE" id="PS50928"/>
    </source>
</evidence>
<feature type="transmembrane region" description="Helical" evidence="8">
    <location>
        <begin position="119"/>
        <end position="140"/>
    </location>
</feature>
<evidence type="ECO:0000256" key="4">
    <source>
        <dbReference type="ARBA" id="ARBA00022475"/>
    </source>
</evidence>
<dbReference type="InterPro" id="IPR035906">
    <property type="entry name" value="MetI-like_sf"/>
</dbReference>
<gene>
    <name evidence="10" type="ORF">Ga0061067_10923</name>
</gene>
<evidence type="ECO:0000313" key="10">
    <source>
        <dbReference type="EMBL" id="CUA98165.1"/>
    </source>
</evidence>
<reference evidence="11" key="1">
    <citation type="submission" date="2015-08" db="EMBL/GenBank/DDBJ databases">
        <authorList>
            <person name="Varghese N."/>
        </authorList>
    </citation>
    <scope>NUCLEOTIDE SEQUENCE [LARGE SCALE GENOMIC DNA]</scope>
    <source>
        <strain evidence="11">DSM 23407</strain>
    </source>
</reference>
<proteinExistence type="inferred from homology"/>
<feature type="transmembrane region" description="Helical" evidence="8">
    <location>
        <begin position="80"/>
        <end position="107"/>
    </location>
</feature>
<dbReference type="GO" id="GO:0055085">
    <property type="term" value="P:transmembrane transport"/>
    <property type="evidence" value="ECO:0007669"/>
    <property type="project" value="InterPro"/>
</dbReference>
<dbReference type="InterPro" id="IPR000515">
    <property type="entry name" value="MetI-like"/>
</dbReference>
<feature type="transmembrane region" description="Helical" evidence="8">
    <location>
        <begin position="174"/>
        <end position="193"/>
    </location>
</feature>
<feature type="domain" description="ABC transmembrane type-1" evidence="9">
    <location>
        <begin position="80"/>
        <end position="288"/>
    </location>
</feature>
<feature type="transmembrane region" description="Helical" evidence="8">
    <location>
        <begin position="267"/>
        <end position="289"/>
    </location>
</feature>
<evidence type="ECO:0000256" key="1">
    <source>
        <dbReference type="ARBA" id="ARBA00004651"/>
    </source>
</evidence>
<name>A0A0K6I4W4_9HYPH</name>
<keyword evidence="7 8" id="KW-0472">Membrane</keyword>
<evidence type="ECO:0000256" key="3">
    <source>
        <dbReference type="ARBA" id="ARBA00022448"/>
    </source>
</evidence>
<dbReference type="PANTHER" id="PTHR42929:SF1">
    <property type="entry name" value="INNER MEMBRANE ABC TRANSPORTER PERMEASE PROTEIN YDCU-RELATED"/>
    <property type="match status" value="1"/>
</dbReference>